<dbReference type="EMBL" id="OX451736">
    <property type="protein sequence ID" value="CAI8589126.1"/>
    <property type="molecule type" value="Genomic_DNA"/>
</dbReference>
<protein>
    <submittedName>
        <fullName evidence="2">Uncharacterized protein</fullName>
    </submittedName>
</protein>
<sequence length="187" mass="20981">MIKPKHFSNLHAKFPSLPKSSCSKSCNFKACKRKLAKSLLKPAQTTQKSSMLSCLLEEQSDAASYNYDAPGASYSLKWIFHNDLCFKREYSQLEIEAKARAEELKESNSNLVVVKGNRKNQVTWKGDGFEGKRNGTGNGGDGKDIDNWNNGAFDVYKLQKKVRNKGGKGKEIDTDITKLEPKKLENK</sequence>
<proteinExistence type="predicted"/>
<gene>
    <name evidence="2" type="ORF">VFH_I379440</name>
</gene>
<dbReference type="AlphaFoldDB" id="A0AAV0YU12"/>
<reference evidence="2 3" key="1">
    <citation type="submission" date="2023-01" db="EMBL/GenBank/DDBJ databases">
        <authorList>
            <person name="Kreplak J."/>
        </authorList>
    </citation>
    <scope>NUCLEOTIDE SEQUENCE [LARGE SCALE GENOMIC DNA]</scope>
</reference>
<evidence type="ECO:0000256" key="1">
    <source>
        <dbReference type="SAM" id="MobiDB-lite"/>
    </source>
</evidence>
<organism evidence="2 3">
    <name type="scientific">Vicia faba</name>
    <name type="common">Broad bean</name>
    <name type="synonym">Faba vulgaris</name>
    <dbReference type="NCBI Taxonomy" id="3906"/>
    <lineage>
        <taxon>Eukaryota</taxon>
        <taxon>Viridiplantae</taxon>
        <taxon>Streptophyta</taxon>
        <taxon>Embryophyta</taxon>
        <taxon>Tracheophyta</taxon>
        <taxon>Spermatophyta</taxon>
        <taxon>Magnoliopsida</taxon>
        <taxon>eudicotyledons</taxon>
        <taxon>Gunneridae</taxon>
        <taxon>Pentapetalae</taxon>
        <taxon>rosids</taxon>
        <taxon>fabids</taxon>
        <taxon>Fabales</taxon>
        <taxon>Fabaceae</taxon>
        <taxon>Papilionoideae</taxon>
        <taxon>50 kb inversion clade</taxon>
        <taxon>NPAAA clade</taxon>
        <taxon>Hologalegina</taxon>
        <taxon>IRL clade</taxon>
        <taxon>Fabeae</taxon>
        <taxon>Vicia</taxon>
    </lineage>
</organism>
<evidence type="ECO:0000313" key="3">
    <source>
        <dbReference type="Proteomes" id="UP001157006"/>
    </source>
</evidence>
<keyword evidence="3" id="KW-1185">Reference proteome</keyword>
<name>A0AAV0YU12_VICFA</name>
<dbReference type="Proteomes" id="UP001157006">
    <property type="component" value="Chromosome 1L"/>
</dbReference>
<evidence type="ECO:0000313" key="2">
    <source>
        <dbReference type="EMBL" id="CAI8589126.1"/>
    </source>
</evidence>
<accession>A0AAV0YU12</accession>
<feature type="region of interest" description="Disordered" evidence="1">
    <location>
        <begin position="124"/>
        <end position="144"/>
    </location>
</feature>